<accession>A0A8I0N0Y4</accession>
<dbReference type="EMBL" id="AQHF01000034">
    <property type="protein sequence ID" value="MBE0349118.1"/>
    <property type="molecule type" value="Genomic_DNA"/>
</dbReference>
<evidence type="ECO:0000313" key="2">
    <source>
        <dbReference type="Proteomes" id="UP000660708"/>
    </source>
</evidence>
<name>A0A8I0N0Y4_9GAMM</name>
<sequence>MHYSLGFSLRILAGGWRFNQLILPFESKTDDPNQYVPNVTTLRDFEAVSLQWMGHSETLNVYMLSNKENSLFNFLFKSWTLT</sequence>
<gene>
    <name evidence="1" type="ORF">PPEP_b1041</name>
</gene>
<organism evidence="1 2">
    <name type="scientific">Pseudoalteromonas peptidolytica F12-50-A1</name>
    <dbReference type="NCBI Taxonomy" id="1315280"/>
    <lineage>
        <taxon>Bacteria</taxon>
        <taxon>Pseudomonadati</taxon>
        <taxon>Pseudomonadota</taxon>
        <taxon>Gammaproteobacteria</taxon>
        <taxon>Alteromonadales</taxon>
        <taxon>Pseudoalteromonadaceae</taxon>
        <taxon>Pseudoalteromonas</taxon>
    </lineage>
</organism>
<evidence type="ECO:0000313" key="1">
    <source>
        <dbReference type="EMBL" id="MBE0349118.1"/>
    </source>
</evidence>
<keyword evidence="2" id="KW-1185">Reference proteome</keyword>
<comment type="caution">
    <text evidence="1">The sequence shown here is derived from an EMBL/GenBank/DDBJ whole genome shotgun (WGS) entry which is preliminary data.</text>
</comment>
<reference evidence="1 2" key="1">
    <citation type="submission" date="2015-06" db="EMBL/GenBank/DDBJ databases">
        <title>Genome sequence of Pseudoalteromonas peptidolytica.</title>
        <authorList>
            <person name="Xie B.-B."/>
            <person name="Rong J.-C."/>
            <person name="Qin Q.-L."/>
            <person name="Zhang Y.-Z."/>
        </authorList>
    </citation>
    <scope>NUCLEOTIDE SEQUENCE [LARGE SCALE GENOMIC DNA]</scope>
    <source>
        <strain evidence="1 2">F12-50-A1</strain>
    </source>
</reference>
<proteinExistence type="predicted"/>
<protein>
    <submittedName>
        <fullName evidence="1">Uncharacterized protein</fullName>
    </submittedName>
</protein>
<dbReference type="RefSeq" id="WP_147391092.1">
    <property type="nucleotide sequence ID" value="NZ_AQHF01000034.1"/>
</dbReference>
<dbReference type="AlphaFoldDB" id="A0A8I0N0Y4"/>
<dbReference type="Proteomes" id="UP000660708">
    <property type="component" value="Unassembled WGS sequence"/>
</dbReference>